<dbReference type="RefSeq" id="WP_154758938.1">
    <property type="nucleotide sequence ID" value="NZ_WMBA01000039.1"/>
</dbReference>
<sequence>MTGFRRIPPWAAATGVAITVLGTFLPWFHSGTVERHSYQAAALAGRFGLLGNTIADGALRIWVAIPLASAVCLGLFALGFARTAAALTTLLAISVGTVALLATVRSGGGTTGITTTGPVTTLSGAIVALAGALGTFAVRSRPTMRTGENR</sequence>
<accession>A0A6N7Z6X0</accession>
<protein>
    <submittedName>
        <fullName evidence="2">Uncharacterized protein</fullName>
    </submittedName>
</protein>
<keyword evidence="3" id="KW-1185">Reference proteome</keyword>
<gene>
    <name evidence="2" type="ORF">GKO32_22870</name>
</gene>
<keyword evidence="1" id="KW-0812">Transmembrane</keyword>
<feature type="transmembrane region" description="Helical" evidence="1">
    <location>
        <begin position="7"/>
        <end position="28"/>
    </location>
</feature>
<feature type="transmembrane region" description="Helical" evidence="1">
    <location>
        <begin position="59"/>
        <end position="78"/>
    </location>
</feature>
<feature type="transmembrane region" description="Helical" evidence="1">
    <location>
        <begin position="116"/>
        <end position="138"/>
    </location>
</feature>
<reference evidence="2 3" key="1">
    <citation type="submission" date="2019-11" db="EMBL/GenBank/DDBJ databases">
        <title>Draft genome of Amycolatopsis RM579.</title>
        <authorList>
            <person name="Duangmal K."/>
            <person name="Mingma R."/>
        </authorList>
    </citation>
    <scope>NUCLEOTIDE SEQUENCE [LARGE SCALE GENOMIC DNA]</scope>
    <source>
        <strain evidence="2 3">RM579</strain>
    </source>
</reference>
<dbReference type="OrthoDB" id="3691820at2"/>
<dbReference type="Proteomes" id="UP000440096">
    <property type="component" value="Unassembled WGS sequence"/>
</dbReference>
<name>A0A6N7Z6X0_9PSEU</name>
<dbReference type="AlphaFoldDB" id="A0A6N7Z6X0"/>
<evidence type="ECO:0000313" key="2">
    <source>
        <dbReference type="EMBL" id="MTD56791.1"/>
    </source>
</evidence>
<feature type="transmembrane region" description="Helical" evidence="1">
    <location>
        <begin position="85"/>
        <end position="104"/>
    </location>
</feature>
<evidence type="ECO:0000313" key="3">
    <source>
        <dbReference type="Proteomes" id="UP000440096"/>
    </source>
</evidence>
<evidence type="ECO:0000256" key="1">
    <source>
        <dbReference type="SAM" id="Phobius"/>
    </source>
</evidence>
<comment type="caution">
    <text evidence="2">The sequence shown here is derived from an EMBL/GenBank/DDBJ whole genome shotgun (WGS) entry which is preliminary data.</text>
</comment>
<keyword evidence="1" id="KW-1133">Transmembrane helix</keyword>
<organism evidence="2 3">
    <name type="scientific">Amycolatopsis pithecellobii</name>
    <dbReference type="NCBI Taxonomy" id="664692"/>
    <lineage>
        <taxon>Bacteria</taxon>
        <taxon>Bacillati</taxon>
        <taxon>Actinomycetota</taxon>
        <taxon>Actinomycetes</taxon>
        <taxon>Pseudonocardiales</taxon>
        <taxon>Pseudonocardiaceae</taxon>
        <taxon>Amycolatopsis</taxon>
    </lineage>
</organism>
<keyword evidence="1" id="KW-0472">Membrane</keyword>
<dbReference type="EMBL" id="WMBA01000039">
    <property type="protein sequence ID" value="MTD56791.1"/>
    <property type="molecule type" value="Genomic_DNA"/>
</dbReference>
<proteinExistence type="predicted"/>